<organism evidence="1 2">
    <name type="scientific">Linderina macrospora</name>
    <dbReference type="NCBI Taxonomy" id="4868"/>
    <lineage>
        <taxon>Eukaryota</taxon>
        <taxon>Fungi</taxon>
        <taxon>Fungi incertae sedis</taxon>
        <taxon>Zoopagomycota</taxon>
        <taxon>Kickxellomycotina</taxon>
        <taxon>Kickxellomycetes</taxon>
        <taxon>Kickxellales</taxon>
        <taxon>Kickxellaceae</taxon>
        <taxon>Linderina</taxon>
    </lineage>
</organism>
<evidence type="ECO:0000313" key="2">
    <source>
        <dbReference type="Proteomes" id="UP001150603"/>
    </source>
</evidence>
<dbReference type="Proteomes" id="UP001150603">
    <property type="component" value="Unassembled WGS sequence"/>
</dbReference>
<protein>
    <submittedName>
        <fullName evidence="1">Uncharacterized protein</fullName>
    </submittedName>
</protein>
<dbReference type="EMBL" id="JANBPW010002419">
    <property type="protein sequence ID" value="KAJ1940867.1"/>
    <property type="molecule type" value="Genomic_DNA"/>
</dbReference>
<accession>A0ACC1J7S2</accession>
<feature type="non-terminal residue" evidence="1">
    <location>
        <position position="65"/>
    </location>
</feature>
<comment type="caution">
    <text evidence="1">The sequence shown here is derived from an EMBL/GenBank/DDBJ whole genome shotgun (WGS) entry which is preliminary data.</text>
</comment>
<proteinExistence type="predicted"/>
<keyword evidence="2" id="KW-1185">Reference proteome</keyword>
<reference evidence="1" key="1">
    <citation type="submission" date="2022-07" db="EMBL/GenBank/DDBJ databases">
        <title>Phylogenomic reconstructions and comparative analyses of Kickxellomycotina fungi.</title>
        <authorList>
            <person name="Reynolds N.K."/>
            <person name="Stajich J.E."/>
            <person name="Barry K."/>
            <person name="Grigoriev I.V."/>
            <person name="Crous P."/>
            <person name="Smith M.E."/>
        </authorList>
    </citation>
    <scope>NUCLEOTIDE SEQUENCE</scope>
    <source>
        <strain evidence="1">NRRL 5244</strain>
    </source>
</reference>
<evidence type="ECO:0000313" key="1">
    <source>
        <dbReference type="EMBL" id="KAJ1940867.1"/>
    </source>
</evidence>
<sequence>MSIQDSAAIAAAVSEAQATNLNDPQPAQQPQPAEEEGAATAEIAPEDPSYQLTIDAPNGATVHIY</sequence>
<gene>
    <name evidence="1" type="ORF">FBU59_003679</name>
</gene>
<name>A0ACC1J7S2_9FUNG</name>